<dbReference type="InterPro" id="IPR002509">
    <property type="entry name" value="NODB_dom"/>
</dbReference>
<dbReference type="RefSeq" id="WP_257529557.1">
    <property type="nucleotide sequence ID" value="NZ_JANKAS010000002.1"/>
</dbReference>
<evidence type="ECO:0000313" key="3">
    <source>
        <dbReference type="EMBL" id="MCR1898098.1"/>
    </source>
</evidence>
<dbReference type="AlphaFoldDB" id="A0AAE3L3E0"/>
<dbReference type="PROSITE" id="PS51677">
    <property type="entry name" value="NODB"/>
    <property type="match status" value="1"/>
</dbReference>
<reference evidence="3" key="1">
    <citation type="submission" date="2022-07" db="EMBL/GenBank/DDBJ databases">
        <title>Enhanced cultured diversity of the mouse gut microbiota enables custom-made synthetic communities.</title>
        <authorList>
            <person name="Afrizal A."/>
        </authorList>
    </citation>
    <scope>NUCLEOTIDE SEQUENCE</scope>
    <source>
        <strain evidence="3">DSM 28593</strain>
    </source>
</reference>
<dbReference type="InterPro" id="IPR050248">
    <property type="entry name" value="Polysacc_deacetylase_ArnD"/>
</dbReference>
<dbReference type="PANTHER" id="PTHR10587">
    <property type="entry name" value="GLYCOSYL TRANSFERASE-RELATED"/>
    <property type="match status" value="1"/>
</dbReference>
<name>A0AAE3L3E0_9FIRM</name>
<dbReference type="GO" id="GO:0005975">
    <property type="term" value="P:carbohydrate metabolic process"/>
    <property type="evidence" value="ECO:0007669"/>
    <property type="project" value="InterPro"/>
</dbReference>
<dbReference type="EMBL" id="JANKAS010000002">
    <property type="protein sequence ID" value="MCR1898098.1"/>
    <property type="molecule type" value="Genomic_DNA"/>
</dbReference>
<dbReference type="InterPro" id="IPR011330">
    <property type="entry name" value="Glyco_hydro/deAcase_b/a-brl"/>
</dbReference>
<evidence type="ECO:0000313" key="4">
    <source>
        <dbReference type="Proteomes" id="UP001205748"/>
    </source>
</evidence>
<evidence type="ECO:0000256" key="1">
    <source>
        <dbReference type="SAM" id="Phobius"/>
    </source>
</evidence>
<feature type="transmembrane region" description="Helical" evidence="1">
    <location>
        <begin position="12"/>
        <end position="31"/>
    </location>
</feature>
<gene>
    <name evidence="3" type="ORF">NSA47_03740</name>
</gene>
<dbReference type="Proteomes" id="UP001205748">
    <property type="component" value="Unassembled WGS sequence"/>
</dbReference>
<dbReference type="Gene3D" id="3.20.20.370">
    <property type="entry name" value="Glycoside hydrolase/deacetylase"/>
    <property type="match status" value="1"/>
</dbReference>
<protein>
    <submittedName>
        <fullName evidence="3">Polysaccharide deacetylase family protein</fullName>
    </submittedName>
</protein>
<keyword evidence="1" id="KW-1133">Transmembrane helix</keyword>
<comment type="caution">
    <text evidence="3">The sequence shown here is derived from an EMBL/GenBank/DDBJ whole genome shotgun (WGS) entry which is preliminary data.</text>
</comment>
<evidence type="ECO:0000259" key="2">
    <source>
        <dbReference type="PROSITE" id="PS51677"/>
    </source>
</evidence>
<dbReference type="GO" id="GO:0016020">
    <property type="term" value="C:membrane"/>
    <property type="evidence" value="ECO:0007669"/>
    <property type="project" value="TreeGrafter"/>
</dbReference>
<dbReference type="Pfam" id="PF01522">
    <property type="entry name" value="Polysacc_deac_1"/>
    <property type="match status" value="1"/>
</dbReference>
<keyword evidence="1" id="KW-0472">Membrane</keyword>
<dbReference type="PANTHER" id="PTHR10587:SF80">
    <property type="entry name" value="CHITOOLIGOSACCHARIDE DEACETYLASE"/>
    <property type="match status" value="1"/>
</dbReference>
<keyword evidence="4" id="KW-1185">Reference proteome</keyword>
<dbReference type="SUPFAM" id="SSF88713">
    <property type="entry name" value="Glycoside hydrolase/deacetylase"/>
    <property type="match status" value="1"/>
</dbReference>
<dbReference type="GO" id="GO:0016810">
    <property type="term" value="F:hydrolase activity, acting on carbon-nitrogen (but not peptide) bonds"/>
    <property type="evidence" value="ECO:0007669"/>
    <property type="project" value="InterPro"/>
</dbReference>
<organism evidence="3 4">
    <name type="scientific">Irregularibacter muris</name>
    <dbReference type="NCBI Taxonomy" id="1796619"/>
    <lineage>
        <taxon>Bacteria</taxon>
        <taxon>Bacillati</taxon>
        <taxon>Bacillota</taxon>
        <taxon>Clostridia</taxon>
        <taxon>Eubacteriales</taxon>
        <taxon>Eubacteriaceae</taxon>
        <taxon>Irregularibacter</taxon>
    </lineage>
</organism>
<feature type="domain" description="NodB homology" evidence="2">
    <location>
        <begin position="52"/>
        <end position="228"/>
    </location>
</feature>
<sequence>MKMYFIPFNKKLFIIIGIIIVAILIISATLLSPQSISIFNPKPIYEVETGRDEIALTCNVVWGTEFIPPMLDILKNENVKMTFYIGGKWAEDNPELLKRIFSEGHEIGNHGYDHKKHTQLNDTDNTNEIVNAEEAIYEVLGFKTNLFAPPYGDINEKTTEIAEKLGYKVIMWSIDTIDWKYKDPKVIYDRVFKQKLEGGIVLTHPTDGTVKALPSIIKTIKEKNVDLVTVSELIKE</sequence>
<keyword evidence="1" id="KW-0812">Transmembrane</keyword>
<proteinExistence type="predicted"/>
<accession>A0AAE3L3E0</accession>